<keyword evidence="3 5" id="KW-0238">DNA-binding</keyword>
<evidence type="ECO:0000256" key="4">
    <source>
        <dbReference type="ARBA" id="ARBA00023163"/>
    </source>
</evidence>
<dbReference type="SUPFAM" id="SSF48498">
    <property type="entry name" value="Tetracyclin repressor-like, C-terminal domain"/>
    <property type="match status" value="1"/>
</dbReference>
<dbReference type="Proteomes" id="UP000832041">
    <property type="component" value="Chromosome"/>
</dbReference>
<keyword evidence="1" id="KW-0678">Repressor</keyword>
<accession>A0ABY4KYE9</accession>
<keyword evidence="2" id="KW-0805">Transcription regulation</keyword>
<evidence type="ECO:0000259" key="6">
    <source>
        <dbReference type="PROSITE" id="PS50977"/>
    </source>
</evidence>
<gene>
    <name evidence="7" type="ORF">FOF52_01260</name>
</gene>
<dbReference type="InterPro" id="IPR050109">
    <property type="entry name" value="HTH-type_TetR-like_transc_reg"/>
</dbReference>
<dbReference type="InterPro" id="IPR009057">
    <property type="entry name" value="Homeodomain-like_sf"/>
</dbReference>
<evidence type="ECO:0000256" key="3">
    <source>
        <dbReference type="ARBA" id="ARBA00023125"/>
    </source>
</evidence>
<evidence type="ECO:0000313" key="8">
    <source>
        <dbReference type="Proteomes" id="UP000832041"/>
    </source>
</evidence>
<evidence type="ECO:0000256" key="5">
    <source>
        <dbReference type="PROSITE-ProRule" id="PRU00335"/>
    </source>
</evidence>
<dbReference type="RefSeq" id="WP_248591990.1">
    <property type="nucleotide sequence ID" value="NZ_BAABEB010000010.1"/>
</dbReference>
<dbReference type="PANTHER" id="PTHR30055">
    <property type="entry name" value="HTH-TYPE TRANSCRIPTIONAL REGULATOR RUTR"/>
    <property type="match status" value="1"/>
</dbReference>
<evidence type="ECO:0000313" key="7">
    <source>
        <dbReference type="EMBL" id="UPT19761.1"/>
    </source>
</evidence>
<dbReference type="PANTHER" id="PTHR30055:SF175">
    <property type="entry name" value="HTH-TYPE TRANSCRIPTIONAL REPRESSOR KSTR2"/>
    <property type="match status" value="1"/>
</dbReference>
<dbReference type="SUPFAM" id="SSF46689">
    <property type="entry name" value="Homeodomain-like"/>
    <property type="match status" value="1"/>
</dbReference>
<evidence type="ECO:0000256" key="1">
    <source>
        <dbReference type="ARBA" id="ARBA00022491"/>
    </source>
</evidence>
<dbReference type="Gene3D" id="1.10.10.60">
    <property type="entry name" value="Homeodomain-like"/>
    <property type="match status" value="1"/>
</dbReference>
<keyword evidence="8" id="KW-1185">Reference proteome</keyword>
<dbReference type="EMBL" id="CP051627">
    <property type="protein sequence ID" value="UPT19761.1"/>
    <property type="molecule type" value="Genomic_DNA"/>
</dbReference>
<dbReference type="PROSITE" id="PS50977">
    <property type="entry name" value="HTH_TETR_2"/>
    <property type="match status" value="1"/>
</dbReference>
<protein>
    <submittedName>
        <fullName evidence="7">TetR/AcrR family transcriptional regulator</fullName>
    </submittedName>
</protein>
<keyword evidence="4" id="KW-0804">Transcription</keyword>
<organism evidence="7 8">
    <name type="scientific">Thermobifida alba</name>
    <name type="common">Thermomonospora alba</name>
    <dbReference type="NCBI Taxonomy" id="53522"/>
    <lineage>
        <taxon>Bacteria</taxon>
        <taxon>Bacillati</taxon>
        <taxon>Actinomycetota</taxon>
        <taxon>Actinomycetes</taxon>
        <taxon>Streptosporangiales</taxon>
        <taxon>Nocardiopsidaceae</taxon>
        <taxon>Thermobifida</taxon>
    </lineage>
</organism>
<proteinExistence type="predicted"/>
<name>A0ABY4KYE9_THEAE</name>
<dbReference type="InterPro" id="IPR041490">
    <property type="entry name" value="KstR2_TetR_C"/>
</dbReference>
<dbReference type="Pfam" id="PF17932">
    <property type="entry name" value="TetR_C_24"/>
    <property type="match status" value="1"/>
</dbReference>
<feature type="DNA-binding region" description="H-T-H motif" evidence="5">
    <location>
        <begin position="33"/>
        <end position="52"/>
    </location>
</feature>
<dbReference type="Pfam" id="PF00440">
    <property type="entry name" value="TetR_N"/>
    <property type="match status" value="1"/>
</dbReference>
<dbReference type="InterPro" id="IPR036271">
    <property type="entry name" value="Tet_transcr_reg_TetR-rel_C_sf"/>
</dbReference>
<dbReference type="Gene3D" id="1.10.357.10">
    <property type="entry name" value="Tetracycline Repressor, domain 2"/>
    <property type="match status" value="1"/>
</dbReference>
<feature type="domain" description="HTH tetR-type" evidence="6">
    <location>
        <begin position="10"/>
        <end position="70"/>
    </location>
</feature>
<sequence length="205" mass="22966">MTTDLSAQDAPFTRHVLDTAGRLFAAHGPEAVSLDAVAARAGVDPADMRRAFPSKLALVHRLVLDRVRALVEHGPAAEASAPPVEQMRQLIRRHIEFNCRYRTELELCRVLLPTLRTMSPVRYRELSRLLRAYQDRIHRILERGRTDGVFSPGGGSREPVTAATVLSTLESSLNWYEPDARMTPEQLGDVYEDLVLHHLLGVARD</sequence>
<reference evidence="7 8" key="1">
    <citation type="submission" date="2020-04" db="EMBL/GenBank/DDBJ databases">
        <title>Thermobifida alba genome sequencing and assembly.</title>
        <authorList>
            <person name="Luzics S."/>
            <person name="Horvath B."/>
            <person name="Nagy I."/>
            <person name="Toth A."/>
            <person name="Nagy I."/>
            <person name="Kukolya J."/>
        </authorList>
    </citation>
    <scope>NUCLEOTIDE SEQUENCE [LARGE SCALE GENOMIC DNA]</scope>
    <source>
        <strain evidence="7 8">DSM 43795</strain>
    </source>
</reference>
<evidence type="ECO:0000256" key="2">
    <source>
        <dbReference type="ARBA" id="ARBA00023015"/>
    </source>
</evidence>
<dbReference type="InterPro" id="IPR001647">
    <property type="entry name" value="HTH_TetR"/>
</dbReference>